<dbReference type="SMART" id="SM00312">
    <property type="entry name" value="PX"/>
    <property type="match status" value="1"/>
</dbReference>
<dbReference type="PROSITE" id="PS50195">
    <property type="entry name" value="PX"/>
    <property type="match status" value="1"/>
</dbReference>
<evidence type="ECO:0000256" key="4">
    <source>
        <dbReference type="ARBA" id="ARBA00023121"/>
    </source>
</evidence>
<feature type="region of interest" description="Disordered" evidence="6">
    <location>
        <begin position="1"/>
        <end position="24"/>
    </location>
</feature>
<dbReference type="PANTHER" id="PTHR12431:SF19">
    <property type="entry name" value="SORTING NEXIN-27"/>
    <property type="match status" value="1"/>
</dbReference>
<dbReference type="GO" id="GO:0006886">
    <property type="term" value="P:intracellular protein transport"/>
    <property type="evidence" value="ECO:0007669"/>
    <property type="project" value="TreeGrafter"/>
</dbReference>
<dbReference type="FunFam" id="3.30.1520.10:FF:000003">
    <property type="entry name" value="sorting nexin-27 isoform X2"/>
    <property type="match status" value="1"/>
</dbReference>
<evidence type="ECO:0000256" key="6">
    <source>
        <dbReference type="SAM" id="MobiDB-lite"/>
    </source>
</evidence>
<dbReference type="GO" id="GO:0007165">
    <property type="term" value="P:signal transduction"/>
    <property type="evidence" value="ECO:0007669"/>
    <property type="project" value="InterPro"/>
</dbReference>
<evidence type="ECO:0000313" key="9">
    <source>
        <dbReference type="Proteomes" id="UP000492821"/>
    </source>
</evidence>
<keyword evidence="9" id="KW-1185">Reference proteome</keyword>
<dbReference type="Gene3D" id="3.30.1520.10">
    <property type="entry name" value="Phox-like domain"/>
    <property type="match status" value="1"/>
</dbReference>
<dbReference type="InterPro" id="IPR001478">
    <property type="entry name" value="PDZ"/>
</dbReference>
<dbReference type="InterPro" id="IPR036871">
    <property type="entry name" value="PX_dom_sf"/>
</dbReference>
<evidence type="ECO:0000259" key="8">
    <source>
        <dbReference type="PROSITE" id="PS50195"/>
    </source>
</evidence>
<organism evidence="9 10">
    <name type="scientific">Panagrellus redivivus</name>
    <name type="common">Microworm</name>
    <dbReference type="NCBI Taxonomy" id="6233"/>
    <lineage>
        <taxon>Eukaryota</taxon>
        <taxon>Metazoa</taxon>
        <taxon>Ecdysozoa</taxon>
        <taxon>Nematoda</taxon>
        <taxon>Chromadorea</taxon>
        <taxon>Rhabditida</taxon>
        <taxon>Tylenchina</taxon>
        <taxon>Panagrolaimomorpha</taxon>
        <taxon>Panagrolaimoidea</taxon>
        <taxon>Panagrolaimidae</taxon>
        <taxon>Panagrellus</taxon>
    </lineage>
</organism>
<feature type="domain" description="PX" evidence="8">
    <location>
        <begin position="115"/>
        <end position="255"/>
    </location>
</feature>
<keyword evidence="3" id="KW-0967">Endosome</keyword>
<dbReference type="InterPro" id="IPR001683">
    <property type="entry name" value="PX_dom"/>
</dbReference>
<evidence type="ECO:0000313" key="10">
    <source>
        <dbReference type="WBParaSite" id="Pan_g11276.t1"/>
    </source>
</evidence>
<protein>
    <submittedName>
        <fullName evidence="10">Sorting nexin-27</fullName>
    </submittedName>
</protein>
<dbReference type="GO" id="GO:0032266">
    <property type="term" value="F:phosphatidylinositol-3-phosphate binding"/>
    <property type="evidence" value="ECO:0007669"/>
    <property type="project" value="InterPro"/>
</dbReference>
<evidence type="ECO:0000256" key="2">
    <source>
        <dbReference type="ARBA" id="ARBA00004412"/>
    </source>
</evidence>
<evidence type="ECO:0000256" key="1">
    <source>
        <dbReference type="ARBA" id="ARBA00004184"/>
    </source>
</evidence>
<keyword evidence="5" id="KW-0472">Membrane</keyword>
<comment type="subcellular location">
    <subcellularLocation>
        <location evidence="2">Early endosome</location>
    </subcellularLocation>
    <subcellularLocation>
        <location evidence="1">Endomembrane system</location>
        <topology evidence="1">Peripheral membrane protein</topology>
    </subcellularLocation>
</comment>
<evidence type="ECO:0000256" key="3">
    <source>
        <dbReference type="ARBA" id="ARBA00022753"/>
    </source>
</evidence>
<proteinExistence type="predicted"/>
<reference evidence="10" key="2">
    <citation type="submission" date="2020-10" db="UniProtKB">
        <authorList>
            <consortium name="WormBaseParasite"/>
        </authorList>
    </citation>
    <scope>IDENTIFICATION</scope>
</reference>
<dbReference type="Pfam" id="PF00788">
    <property type="entry name" value="RA"/>
    <property type="match status" value="1"/>
</dbReference>
<dbReference type="GO" id="GO:0032456">
    <property type="term" value="P:endocytic recycling"/>
    <property type="evidence" value="ECO:0007669"/>
    <property type="project" value="TreeGrafter"/>
</dbReference>
<dbReference type="SMART" id="SM00228">
    <property type="entry name" value="PDZ"/>
    <property type="match status" value="1"/>
</dbReference>
<dbReference type="WBParaSite" id="Pan_g11276.t1">
    <property type="protein sequence ID" value="Pan_g11276.t1"/>
    <property type="gene ID" value="Pan_g11276"/>
</dbReference>
<dbReference type="PROSITE" id="PS50106">
    <property type="entry name" value="PDZ"/>
    <property type="match status" value="1"/>
</dbReference>
<sequence length="514" mass="58580">MGDDSDSSEEFYFNNRPKRSYNPNPHRVTIVKAESGFGFNVKGQVSEGGQLKSIHGNLYPPLQHVSAVLRGGAAEKAGLLRGDRILAVNNKSVEGSNHKTVVDFIKAGGDKLDLVVLSVDLDEIDPPDTSYADETMYNYKYDYSEKRSLPITIPSYRNVNVNGEKFVAYNVHMAGRHLGSRRYSEFVTLNKVLKEEYSDFEFPKLPTKWPFKMNHQQLDTRRRGLEQYLEKICSVKVIADSEIMQEFLMEDTNASYPVNDVTLRILLPDGKCLALDVKRNASSATVFHETVRALQISNDAKPYLALFEMIDPSFERKLQSEEPPHTIYIQNYSSAASSCIVLRKWCFDLDAEKRVCSTDPQFKRICFHQAVTDLNDGRLTVPEKLYQLKALQSEEKMDQYLKAVRKLDGYGRVNFPECRFECGDDRGYATISLDFSGVFIKLVKEESKKEKQFNLTWDLISFMRDTEEVKLTLILFYTRFLSDTIERISKERERAASIAASLEPTPSASISESP</sequence>
<dbReference type="PANTHER" id="PTHR12431">
    <property type="entry name" value="SORTING NEXIN 17 AND 27"/>
    <property type="match status" value="1"/>
</dbReference>
<keyword evidence="4" id="KW-0446">Lipid-binding</keyword>
<dbReference type="SUPFAM" id="SSF64268">
    <property type="entry name" value="PX domain"/>
    <property type="match status" value="1"/>
</dbReference>
<name>A0A7E4UPR1_PANRE</name>
<dbReference type="Pfam" id="PF00787">
    <property type="entry name" value="PX"/>
    <property type="match status" value="1"/>
</dbReference>
<dbReference type="InterPro" id="IPR036034">
    <property type="entry name" value="PDZ_sf"/>
</dbReference>
<dbReference type="Gene3D" id="3.10.20.90">
    <property type="entry name" value="Phosphatidylinositol 3-kinase Catalytic Subunit, Chain A, domain 1"/>
    <property type="match status" value="1"/>
</dbReference>
<dbReference type="GO" id="GO:0005769">
    <property type="term" value="C:early endosome"/>
    <property type="evidence" value="ECO:0007669"/>
    <property type="project" value="UniProtKB-SubCell"/>
</dbReference>
<dbReference type="Gene3D" id="1.20.80.60">
    <property type="match status" value="1"/>
</dbReference>
<accession>A0A7E4UPR1</accession>
<dbReference type="Proteomes" id="UP000492821">
    <property type="component" value="Unassembled WGS sequence"/>
</dbReference>
<reference evidence="9" key="1">
    <citation type="journal article" date="2013" name="Genetics">
        <title>The draft genome and transcriptome of Panagrellus redivivus are shaped by the harsh demands of a free-living lifestyle.</title>
        <authorList>
            <person name="Srinivasan J."/>
            <person name="Dillman A.R."/>
            <person name="Macchietto M.G."/>
            <person name="Heikkinen L."/>
            <person name="Lakso M."/>
            <person name="Fracchia K.M."/>
            <person name="Antoshechkin I."/>
            <person name="Mortazavi A."/>
            <person name="Wong G."/>
            <person name="Sternberg P.W."/>
        </authorList>
    </citation>
    <scope>NUCLEOTIDE SEQUENCE [LARGE SCALE GENOMIC DNA]</scope>
    <source>
        <strain evidence="9">MT8872</strain>
    </source>
</reference>
<feature type="domain" description="PDZ" evidence="7">
    <location>
        <begin position="27"/>
        <end position="120"/>
    </location>
</feature>
<dbReference type="Pfam" id="PF00595">
    <property type="entry name" value="PDZ"/>
    <property type="match status" value="1"/>
</dbReference>
<dbReference type="AlphaFoldDB" id="A0A7E4UPR1"/>
<dbReference type="InterPro" id="IPR037833">
    <property type="entry name" value="SNX27_PX"/>
</dbReference>
<dbReference type="InterPro" id="IPR000159">
    <property type="entry name" value="RA_dom"/>
</dbReference>
<evidence type="ECO:0000259" key="7">
    <source>
        <dbReference type="PROSITE" id="PS50106"/>
    </source>
</evidence>
<dbReference type="FunFam" id="2.30.42.10:FF:000061">
    <property type="entry name" value="sorting nexin-27 isoform X2"/>
    <property type="match status" value="1"/>
</dbReference>
<dbReference type="Gene3D" id="2.30.42.10">
    <property type="match status" value="1"/>
</dbReference>
<dbReference type="SUPFAM" id="SSF50156">
    <property type="entry name" value="PDZ domain-like"/>
    <property type="match status" value="1"/>
</dbReference>
<dbReference type="CDD" id="cd06886">
    <property type="entry name" value="PX_SNX27"/>
    <property type="match status" value="1"/>
</dbReference>
<evidence type="ECO:0000256" key="5">
    <source>
        <dbReference type="ARBA" id="ARBA00023136"/>
    </source>
</evidence>